<dbReference type="AlphaFoldDB" id="A0A4S4M2H8"/>
<evidence type="ECO:0000313" key="3">
    <source>
        <dbReference type="Proteomes" id="UP000310158"/>
    </source>
</evidence>
<protein>
    <submittedName>
        <fullName evidence="2">Uncharacterized protein</fullName>
    </submittedName>
</protein>
<evidence type="ECO:0000256" key="1">
    <source>
        <dbReference type="SAM" id="MobiDB-lite"/>
    </source>
</evidence>
<feature type="region of interest" description="Disordered" evidence="1">
    <location>
        <begin position="1"/>
        <end position="34"/>
    </location>
</feature>
<dbReference type="EMBL" id="SGPL01000055">
    <property type="protein sequence ID" value="THH19075.1"/>
    <property type="molecule type" value="Genomic_DNA"/>
</dbReference>
<name>A0A4S4M2H8_9AGAM</name>
<sequence>MGRSAKVHKRAKKATAPSAAQTKTGAGTRSEQTATITAAKRKAGLKDKTGKRKPGLEGNVLGGADYVDLMMGGRQKARREAAKLPQDD</sequence>
<evidence type="ECO:0000313" key="2">
    <source>
        <dbReference type="EMBL" id="THH19075.1"/>
    </source>
</evidence>
<dbReference type="OrthoDB" id="3238347at2759"/>
<feature type="compositionally biased region" description="Basic residues" evidence="1">
    <location>
        <begin position="1"/>
        <end position="13"/>
    </location>
</feature>
<reference evidence="2 3" key="1">
    <citation type="submission" date="2019-02" db="EMBL/GenBank/DDBJ databases">
        <title>Genome sequencing of the rare red list fungi Bondarzewia mesenterica.</title>
        <authorList>
            <person name="Buettner E."/>
            <person name="Kellner H."/>
        </authorList>
    </citation>
    <scope>NUCLEOTIDE SEQUENCE [LARGE SCALE GENOMIC DNA]</scope>
    <source>
        <strain evidence="2 3">DSM 108281</strain>
    </source>
</reference>
<keyword evidence="3" id="KW-1185">Reference proteome</keyword>
<feature type="compositionally biased region" description="Polar residues" evidence="1">
    <location>
        <begin position="18"/>
        <end position="34"/>
    </location>
</feature>
<organism evidence="2 3">
    <name type="scientific">Bondarzewia mesenterica</name>
    <dbReference type="NCBI Taxonomy" id="1095465"/>
    <lineage>
        <taxon>Eukaryota</taxon>
        <taxon>Fungi</taxon>
        <taxon>Dikarya</taxon>
        <taxon>Basidiomycota</taxon>
        <taxon>Agaricomycotina</taxon>
        <taxon>Agaricomycetes</taxon>
        <taxon>Russulales</taxon>
        <taxon>Bondarzewiaceae</taxon>
        <taxon>Bondarzewia</taxon>
    </lineage>
</organism>
<gene>
    <name evidence="2" type="ORF">EW146_g2020</name>
</gene>
<proteinExistence type="predicted"/>
<accession>A0A4S4M2H8</accession>
<dbReference type="Proteomes" id="UP000310158">
    <property type="component" value="Unassembled WGS sequence"/>
</dbReference>
<comment type="caution">
    <text evidence="2">The sequence shown here is derived from an EMBL/GenBank/DDBJ whole genome shotgun (WGS) entry which is preliminary data.</text>
</comment>